<feature type="transmembrane region" description="Helical" evidence="1">
    <location>
        <begin position="37"/>
        <end position="56"/>
    </location>
</feature>
<evidence type="ECO:0000313" key="2">
    <source>
        <dbReference type="EMBL" id="RIA98326.1"/>
    </source>
</evidence>
<accession>A0A397TN33</accession>
<keyword evidence="1" id="KW-0472">Membrane</keyword>
<sequence length="125" mass="13240">MLTYTPLSSTIDPVIDSSLLAVNSPSTPSTAPPPSAIPMKFNLFLLFLAIFAINILESSPDDHNLMKRQEGGLSIIKCDDATVKDNNGTISVECTGSGLTPTIFNVPKNIICAVVKVAVEIIHAS</sequence>
<evidence type="ECO:0000256" key="1">
    <source>
        <dbReference type="SAM" id="Phobius"/>
    </source>
</evidence>
<dbReference type="EMBL" id="QKYT01000017">
    <property type="protein sequence ID" value="RIA98326.1"/>
    <property type="molecule type" value="Genomic_DNA"/>
</dbReference>
<keyword evidence="3" id="KW-1185">Reference proteome</keyword>
<proteinExistence type="predicted"/>
<reference evidence="2 3" key="1">
    <citation type="submission" date="2018-06" db="EMBL/GenBank/DDBJ databases">
        <title>Comparative genomics reveals the genomic features of Rhizophagus irregularis, R. cerebriforme, R. diaphanum and Gigaspora rosea, and their symbiotic lifestyle signature.</title>
        <authorList>
            <person name="Morin E."/>
            <person name="San Clemente H."/>
            <person name="Chen E.C.H."/>
            <person name="De La Providencia I."/>
            <person name="Hainaut M."/>
            <person name="Kuo A."/>
            <person name="Kohler A."/>
            <person name="Murat C."/>
            <person name="Tang N."/>
            <person name="Roy S."/>
            <person name="Loubradou J."/>
            <person name="Henrissat B."/>
            <person name="Grigoriev I.V."/>
            <person name="Corradi N."/>
            <person name="Roux C."/>
            <person name="Martin F.M."/>
        </authorList>
    </citation>
    <scope>NUCLEOTIDE SEQUENCE [LARGE SCALE GENOMIC DNA]</scope>
    <source>
        <strain evidence="2 3">DAOM 227022</strain>
    </source>
</reference>
<dbReference type="AlphaFoldDB" id="A0A397TN33"/>
<keyword evidence="1" id="KW-0812">Transmembrane</keyword>
<dbReference type="Proteomes" id="UP000265703">
    <property type="component" value="Unassembled WGS sequence"/>
</dbReference>
<evidence type="ECO:0000313" key="3">
    <source>
        <dbReference type="Proteomes" id="UP000265703"/>
    </source>
</evidence>
<protein>
    <submittedName>
        <fullName evidence="2">Uncharacterized protein</fullName>
    </submittedName>
</protein>
<name>A0A397TN33_9GLOM</name>
<gene>
    <name evidence="2" type="ORF">C1645_812890</name>
</gene>
<organism evidence="2 3">
    <name type="scientific">Glomus cerebriforme</name>
    <dbReference type="NCBI Taxonomy" id="658196"/>
    <lineage>
        <taxon>Eukaryota</taxon>
        <taxon>Fungi</taxon>
        <taxon>Fungi incertae sedis</taxon>
        <taxon>Mucoromycota</taxon>
        <taxon>Glomeromycotina</taxon>
        <taxon>Glomeromycetes</taxon>
        <taxon>Glomerales</taxon>
        <taxon>Glomeraceae</taxon>
        <taxon>Glomus</taxon>
    </lineage>
</organism>
<keyword evidence="1" id="KW-1133">Transmembrane helix</keyword>
<comment type="caution">
    <text evidence="2">The sequence shown here is derived from an EMBL/GenBank/DDBJ whole genome shotgun (WGS) entry which is preliminary data.</text>
</comment>